<sequence>MRTLIVLLLLAATGESFGREASQTSTEIFMVRPRAPSAERRFLEVVVLREAAIDHALGPILEDACTKITLEFAVPDDASYPSDAAAYDPSRHTLTFRRQLLGWVGRGVQSWARAYWPYYKNDDMRAMLPVIEIIDDALWMTHLQEAAHRKGLTWPPQECASLDIQKRLGCEMLVWGAMTSRRPAQPMFNTNRVDMFWPENLQELRARGWRQGDAVYRDVQQLGGSMLVRPLIAEFGVPRVLQYIAQTPFYIQDDNVRASVLQYQEQARLALTANAIN</sequence>
<reference evidence="2" key="1">
    <citation type="journal article" date="2019" name="Int. J. Syst. Evol. Microbiol.">
        <title>The Global Catalogue of Microorganisms (GCM) 10K type strain sequencing project: providing services to taxonomists for standard genome sequencing and annotation.</title>
        <authorList>
            <consortium name="The Broad Institute Genomics Platform"/>
            <consortium name="The Broad Institute Genome Sequencing Center for Infectious Disease"/>
            <person name="Wu L."/>
            <person name="Ma J."/>
        </authorList>
    </citation>
    <scope>NUCLEOTIDE SEQUENCE [LARGE SCALE GENOMIC DNA]</scope>
    <source>
        <strain evidence="2">CGMCC 1.10759</strain>
    </source>
</reference>
<dbReference type="Proteomes" id="UP001595904">
    <property type="component" value="Unassembled WGS sequence"/>
</dbReference>
<evidence type="ECO:0000313" key="1">
    <source>
        <dbReference type="EMBL" id="MFC4313681.1"/>
    </source>
</evidence>
<dbReference type="RefSeq" id="WP_380604214.1">
    <property type="nucleotide sequence ID" value="NZ_JBHSDU010000015.1"/>
</dbReference>
<dbReference type="EMBL" id="JBHSDU010000015">
    <property type="protein sequence ID" value="MFC4313681.1"/>
    <property type="molecule type" value="Genomic_DNA"/>
</dbReference>
<gene>
    <name evidence="1" type="ORF">ACFPN2_31700</name>
</gene>
<evidence type="ECO:0000313" key="2">
    <source>
        <dbReference type="Proteomes" id="UP001595904"/>
    </source>
</evidence>
<proteinExistence type="predicted"/>
<accession>A0ABV8T185</accession>
<organism evidence="1 2">
    <name type="scientific">Steroidobacter flavus</name>
    <dbReference type="NCBI Taxonomy" id="1842136"/>
    <lineage>
        <taxon>Bacteria</taxon>
        <taxon>Pseudomonadati</taxon>
        <taxon>Pseudomonadota</taxon>
        <taxon>Gammaproteobacteria</taxon>
        <taxon>Steroidobacterales</taxon>
        <taxon>Steroidobacteraceae</taxon>
        <taxon>Steroidobacter</taxon>
    </lineage>
</organism>
<name>A0ABV8T185_9GAMM</name>
<keyword evidence="2" id="KW-1185">Reference proteome</keyword>
<protein>
    <submittedName>
        <fullName evidence="1">Uncharacterized protein</fullName>
    </submittedName>
</protein>
<comment type="caution">
    <text evidence="1">The sequence shown here is derived from an EMBL/GenBank/DDBJ whole genome shotgun (WGS) entry which is preliminary data.</text>
</comment>